<keyword evidence="3" id="KW-1185">Reference proteome</keyword>
<dbReference type="Proteomes" id="UP000054350">
    <property type="component" value="Unassembled WGS sequence"/>
</dbReference>
<reference evidence="3" key="2">
    <citation type="submission" date="2009-11" db="EMBL/GenBank/DDBJ databases">
        <title>The Genome Sequence of Allomyces macrogynus strain ATCC 38327.</title>
        <authorList>
            <consortium name="The Broad Institute Genome Sequencing Platform"/>
            <person name="Russ C."/>
            <person name="Cuomo C."/>
            <person name="Shea T."/>
            <person name="Young S.K."/>
            <person name="Zeng Q."/>
            <person name="Koehrsen M."/>
            <person name="Haas B."/>
            <person name="Borodovsky M."/>
            <person name="Guigo R."/>
            <person name="Alvarado L."/>
            <person name="Berlin A."/>
            <person name="Borenstein D."/>
            <person name="Chen Z."/>
            <person name="Engels R."/>
            <person name="Freedman E."/>
            <person name="Gellesch M."/>
            <person name="Goldberg J."/>
            <person name="Griggs A."/>
            <person name="Gujja S."/>
            <person name="Heiman D."/>
            <person name="Hepburn T."/>
            <person name="Howarth C."/>
            <person name="Jen D."/>
            <person name="Larson L."/>
            <person name="Lewis B."/>
            <person name="Mehta T."/>
            <person name="Park D."/>
            <person name="Pearson M."/>
            <person name="Roberts A."/>
            <person name="Saif S."/>
            <person name="Shenoy N."/>
            <person name="Sisk P."/>
            <person name="Stolte C."/>
            <person name="Sykes S."/>
            <person name="Walk T."/>
            <person name="White J."/>
            <person name="Yandava C."/>
            <person name="Burger G."/>
            <person name="Gray M.W."/>
            <person name="Holland P.W.H."/>
            <person name="King N."/>
            <person name="Lang F.B.F."/>
            <person name="Roger A.J."/>
            <person name="Ruiz-Trillo I."/>
            <person name="Lander E."/>
            <person name="Nusbaum C."/>
        </authorList>
    </citation>
    <scope>NUCLEOTIDE SEQUENCE [LARGE SCALE GENOMIC DNA]</scope>
    <source>
        <strain evidence="3">ATCC 38327</strain>
    </source>
</reference>
<evidence type="ECO:0000256" key="1">
    <source>
        <dbReference type="SAM" id="MobiDB-lite"/>
    </source>
</evidence>
<dbReference type="VEuPathDB" id="FungiDB:AMAG_13882"/>
<feature type="region of interest" description="Disordered" evidence="1">
    <location>
        <begin position="306"/>
        <end position="325"/>
    </location>
</feature>
<dbReference type="EMBL" id="GG745359">
    <property type="protein sequence ID" value="KNE69007.1"/>
    <property type="molecule type" value="Genomic_DNA"/>
</dbReference>
<feature type="region of interest" description="Disordered" evidence="1">
    <location>
        <begin position="1"/>
        <end position="49"/>
    </location>
</feature>
<evidence type="ECO:0000313" key="3">
    <source>
        <dbReference type="Proteomes" id="UP000054350"/>
    </source>
</evidence>
<proteinExistence type="predicted"/>
<evidence type="ECO:0000313" key="2">
    <source>
        <dbReference type="EMBL" id="KNE69007.1"/>
    </source>
</evidence>
<accession>A0A0L0T2T8</accession>
<protein>
    <submittedName>
        <fullName evidence="2">Uncharacterized protein</fullName>
    </submittedName>
</protein>
<sequence>MTLPGPTSAGISDTTRSTRNYGSAPLAKRSPPWPASISSNEPPVRRTRGQLAAAATKAVDVTKPQELSHVGPVKLADRVRDAFELLNYASAPDSVGLDAKQLKEFLSDMSDGSTLAAVFPSAEPDLLAHWVFVARTASVVVEWACDERPVVSLARVLKHVEARLAGTTLLARTVGTAWTEVWFEVGVGHVIKVLFDVEDGCLFQAVHERTLIHALGRLHQAIDAAAATDSSKAVTMVTVASDALHALFALIRTTHPDPWHAHALPLAHIGLHFLHIAFALPCDSQTYLQRTWGHLLRLLASVQRPRSRTHRRDRSTRRGHDHRFRHGLARARPRATCAYGRGPISADARHRSWRLRRNAGACGCGSDVSRGPGEE</sequence>
<gene>
    <name evidence="2" type="ORF">AMAG_13882</name>
</gene>
<name>A0A0L0T2T8_ALLM3</name>
<feature type="compositionally biased region" description="Polar residues" evidence="1">
    <location>
        <begin position="9"/>
        <end position="21"/>
    </location>
</feature>
<dbReference type="AlphaFoldDB" id="A0A0L0T2T8"/>
<reference evidence="2 3" key="1">
    <citation type="submission" date="2009-11" db="EMBL/GenBank/DDBJ databases">
        <title>Annotation of Allomyces macrogynus ATCC 38327.</title>
        <authorList>
            <consortium name="The Broad Institute Genome Sequencing Platform"/>
            <person name="Russ C."/>
            <person name="Cuomo C."/>
            <person name="Burger G."/>
            <person name="Gray M.W."/>
            <person name="Holland P.W.H."/>
            <person name="King N."/>
            <person name="Lang F.B.F."/>
            <person name="Roger A.J."/>
            <person name="Ruiz-Trillo I."/>
            <person name="Young S.K."/>
            <person name="Zeng Q."/>
            <person name="Gargeya S."/>
            <person name="Fitzgerald M."/>
            <person name="Haas B."/>
            <person name="Abouelleil A."/>
            <person name="Alvarado L."/>
            <person name="Arachchi H.M."/>
            <person name="Berlin A."/>
            <person name="Chapman S.B."/>
            <person name="Gearin G."/>
            <person name="Goldberg J."/>
            <person name="Griggs A."/>
            <person name="Gujja S."/>
            <person name="Hansen M."/>
            <person name="Heiman D."/>
            <person name="Howarth C."/>
            <person name="Larimer J."/>
            <person name="Lui A."/>
            <person name="MacDonald P.J.P."/>
            <person name="McCowen C."/>
            <person name="Montmayeur A."/>
            <person name="Murphy C."/>
            <person name="Neiman D."/>
            <person name="Pearson M."/>
            <person name="Priest M."/>
            <person name="Roberts A."/>
            <person name="Saif S."/>
            <person name="Shea T."/>
            <person name="Sisk P."/>
            <person name="Stolte C."/>
            <person name="Sykes S."/>
            <person name="Wortman J."/>
            <person name="Nusbaum C."/>
            <person name="Birren B."/>
        </authorList>
    </citation>
    <scope>NUCLEOTIDE SEQUENCE [LARGE SCALE GENOMIC DNA]</scope>
    <source>
        <strain evidence="2 3">ATCC 38327</strain>
    </source>
</reference>
<organism evidence="2 3">
    <name type="scientific">Allomyces macrogynus (strain ATCC 38327)</name>
    <name type="common">Allomyces javanicus var. macrogynus</name>
    <dbReference type="NCBI Taxonomy" id="578462"/>
    <lineage>
        <taxon>Eukaryota</taxon>
        <taxon>Fungi</taxon>
        <taxon>Fungi incertae sedis</taxon>
        <taxon>Blastocladiomycota</taxon>
        <taxon>Blastocladiomycetes</taxon>
        <taxon>Blastocladiales</taxon>
        <taxon>Blastocladiaceae</taxon>
        <taxon>Allomyces</taxon>
    </lineage>
</organism>